<name>W2N785_PHYNI</name>
<accession>W2N785</accession>
<sequence>ESSLFDAAFVESVSEFNAFMPTRAASACLHPVTSTEVARRSASLLVEIIAMINHSDSSLTQQ</sequence>
<gene>
    <name evidence="1" type="ORF">L914_10237</name>
</gene>
<dbReference type="AlphaFoldDB" id="W2N785"/>
<proteinExistence type="predicted"/>
<dbReference type="Proteomes" id="UP000054532">
    <property type="component" value="Unassembled WGS sequence"/>
</dbReference>
<reference evidence="1" key="1">
    <citation type="submission" date="2013-11" db="EMBL/GenBank/DDBJ databases">
        <title>The Genome Sequence of Phytophthora parasitica IAC_01/95.</title>
        <authorList>
            <consortium name="The Broad Institute Genomics Platform"/>
            <person name="Russ C."/>
            <person name="Tyler B."/>
            <person name="Panabieres F."/>
            <person name="Shan W."/>
            <person name="Tripathy S."/>
            <person name="Grunwald N."/>
            <person name="Machado M."/>
            <person name="Johnson C.S."/>
            <person name="Arredondo F."/>
            <person name="Hong C."/>
            <person name="Coffey M."/>
            <person name="Young S.K."/>
            <person name="Zeng Q."/>
            <person name="Gargeya S."/>
            <person name="Fitzgerald M."/>
            <person name="Abouelleil A."/>
            <person name="Alvarado L."/>
            <person name="Chapman S.B."/>
            <person name="Gainer-Dewar J."/>
            <person name="Goldberg J."/>
            <person name="Griggs A."/>
            <person name="Gujja S."/>
            <person name="Hansen M."/>
            <person name="Howarth C."/>
            <person name="Imamovic A."/>
            <person name="Ireland A."/>
            <person name="Larimer J."/>
            <person name="McCowan C."/>
            <person name="Murphy C."/>
            <person name="Pearson M."/>
            <person name="Poon T.W."/>
            <person name="Priest M."/>
            <person name="Roberts A."/>
            <person name="Saif S."/>
            <person name="Shea T."/>
            <person name="Sykes S."/>
            <person name="Wortman J."/>
            <person name="Nusbaum C."/>
            <person name="Birren B."/>
        </authorList>
    </citation>
    <scope>NUCLEOTIDE SEQUENCE [LARGE SCALE GENOMIC DNA]</scope>
    <source>
        <strain evidence="1">IAC_01/95</strain>
    </source>
</reference>
<feature type="non-terminal residue" evidence="1">
    <location>
        <position position="1"/>
    </location>
</feature>
<organism evidence="1">
    <name type="scientific">Phytophthora nicotianae</name>
    <name type="common">Potato buckeye rot agent</name>
    <name type="synonym">Phytophthora parasitica</name>
    <dbReference type="NCBI Taxonomy" id="4792"/>
    <lineage>
        <taxon>Eukaryota</taxon>
        <taxon>Sar</taxon>
        <taxon>Stramenopiles</taxon>
        <taxon>Oomycota</taxon>
        <taxon>Peronosporomycetes</taxon>
        <taxon>Peronosporales</taxon>
        <taxon>Peronosporaceae</taxon>
        <taxon>Phytophthora</taxon>
    </lineage>
</organism>
<dbReference type="VEuPathDB" id="FungiDB:PPTG_21168"/>
<protein>
    <submittedName>
        <fullName evidence="1">Uncharacterized protein</fullName>
    </submittedName>
</protein>
<evidence type="ECO:0000313" key="1">
    <source>
        <dbReference type="EMBL" id="ETM44542.1"/>
    </source>
</evidence>
<dbReference type="EMBL" id="KI693327">
    <property type="protein sequence ID" value="ETM44542.1"/>
    <property type="molecule type" value="Genomic_DNA"/>
</dbReference>